<reference evidence="1 2" key="2">
    <citation type="submission" date="2018-03" db="EMBL/GenBank/DDBJ databases">
        <authorList>
            <person name="Keele B.F."/>
        </authorList>
    </citation>
    <scope>NUCLEOTIDE SEQUENCE [LARGE SCALE GENOMIC DNA]</scope>
    <source>
        <strain evidence="1 2">CCALA 016</strain>
    </source>
</reference>
<proteinExistence type="predicted"/>
<evidence type="ECO:0000313" key="1">
    <source>
        <dbReference type="EMBL" id="PSF37769.1"/>
    </source>
</evidence>
<dbReference type="InterPro" id="IPR025048">
    <property type="entry name" value="DUF3987"/>
</dbReference>
<name>A0A2T1LZD1_9CHRO</name>
<reference evidence="1 2" key="1">
    <citation type="submission" date="2018-03" db="EMBL/GenBank/DDBJ databases">
        <title>The ancient ancestry and fast evolution of plastids.</title>
        <authorList>
            <person name="Moore K.R."/>
            <person name="Magnabosco C."/>
            <person name="Momper L."/>
            <person name="Gold D.A."/>
            <person name="Bosak T."/>
            <person name="Fournier G.P."/>
        </authorList>
    </citation>
    <scope>NUCLEOTIDE SEQUENCE [LARGE SCALE GENOMIC DNA]</scope>
    <source>
        <strain evidence="1 2">CCALA 016</strain>
    </source>
</reference>
<gene>
    <name evidence="1" type="ORF">C7H19_09505</name>
</gene>
<comment type="caution">
    <text evidence="1">The sequence shown here is derived from an EMBL/GenBank/DDBJ whole genome shotgun (WGS) entry which is preliminary data.</text>
</comment>
<accession>A0A2T1LZD1</accession>
<organism evidence="1 2">
    <name type="scientific">Aphanothece hegewaldii CCALA 016</name>
    <dbReference type="NCBI Taxonomy" id="2107694"/>
    <lineage>
        <taxon>Bacteria</taxon>
        <taxon>Bacillati</taxon>
        <taxon>Cyanobacteriota</taxon>
        <taxon>Cyanophyceae</taxon>
        <taxon>Oscillatoriophycideae</taxon>
        <taxon>Chroococcales</taxon>
        <taxon>Aphanothecaceae</taxon>
        <taxon>Aphanothece</taxon>
    </lineage>
</organism>
<dbReference type="EMBL" id="PXOH01000007">
    <property type="protein sequence ID" value="PSF37769.1"/>
    <property type="molecule type" value="Genomic_DNA"/>
</dbReference>
<dbReference type="OrthoDB" id="418983at2"/>
<evidence type="ECO:0000313" key="2">
    <source>
        <dbReference type="Proteomes" id="UP000239001"/>
    </source>
</evidence>
<dbReference type="Pfam" id="PF13148">
    <property type="entry name" value="DUF3987"/>
    <property type="match status" value="1"/>
</dbReference>
<sequence>MLDDKLFTQITYRLVHEPDVYSYYQKLIEFVKTNQRHPDMSNIVDQIAWIEQEYGYESPKPPKQKIVAEKINTDYLTASQQVTEVVDKIIDRDFSPTDLKPVLQYLAPELRWNEQALEKYYSLRKEQREDEDFTNEINNELNELLTITAGDVEIKDFLPDWIALPLNSYCKNTQTRQSIALLTFLTACSACHKVGTKILVDYSKNWLQPPLLFSLLVSPTGQGKSPIVDALIQEPFSSIQSEWKKAYDQQKQDHKFELDDIKGLPKEEQIAAMREVVPPPDREKILFSTDPTIIGLNLQFNTYPEQGILGLYDEASKLFAFDRTASGKSDRADLLSYYNGYGVSELRKDGIRTNVPQTSLSILGAIQPELLLELMSGCEDPSGQWARFIICNQPLQRKLPSRNQPMIEMKDFLINIYQRILKAPKTLYTLDEAAGKLFDDYLYFDVESKRMTTNQLGLAALYGKVGGKVARLALTLQAIEMLETDRVDKALIKIETMEKAIALDKFFTNQSKAFYAISMANQNELSPKLALIVNRSKQVGPLTARDVQRFILAFRKDDPSQIREWFKRLEKLGKGKCHGTGNRLTFNARL</sequence>
<protein>
    <recommendedName>
        <fullName evidence="3">DUF3987 domain-containing protein</fullName>
    </recommendedName>
</protein>
<keyword evidence="2" id="KW-1185">Reference proteome</keyword>
<dbReference type="Proteomes" id="UP000239001">
    <property type="component" value="Unassembled WGS sequence"/>
</dbReference>
<dbReference type="AlphaFoldDB" id="A0A2T1LZD1"/>
<evidence type="ECO:0008006" key="3">
    <source>
        <dbReference type="Google" id="ProtNLM"/>
    </source>
</evidence>